<dbReference type="Proteomes" id="UP000011529">
    <property type="component" value="Unassembled WGS sequence"/>
</dbReference>
<dbReference type="InterPro" id="IPR053855">
    <property type="entry name" value="DUF6931"/>
</dbReference>
<dbReference type="AlphaFoldDB" id="M2AIX3"/>
<gene>
    <name evidence="1" type="ORF">RE6C_02176</name>
</gene>
<comment type="caution">
    <text evidence="1">The sequence shown here is derived from an EMBL/GenBank/DDBJ whole genome shotgun (WGS) entry which is preliminary data.</text>
</comment>
<sequence>MAHASLHFIPILRFIMPLLLTAHPADDTDVRLILRVGQEARVGSSEWVEMSLPDDAALSPEHFVVRCGTDAVIEVLEGQNALIVAGDSCDRLTLSETGQCETEFVAGQTAFSVRWSPDVTTATPKTNPQQLATSDETIDDHATIASLAKVMSMSDASTALIQSPDQTMDYLQRLIDASLNDDAIRFLAGALPVRTAIGWAIDASGFANRASSTLDQSILAWQTSGDEPDRRKVRDQLAVSSPDNVTRWIAQAIIFSGGSLGPDDQPPIPPPSHLSGVAIMTSHRWSVAAEPDRDTAMQQWLQSGSALLQREQDTKQGNQ</sequence>
<name>M2AIX3_9BACT</name>
<reference evidence="1" key="1">
    <citation type="submission" date="2012-11" db="EMBL/GenBank/DDBJ databases">
        <title>Permanent draft genomes of Rhodopirellula europaea strain SH398 and 6C.</title>
        <authorList>
            <person name="Richter M."/>
            <person name="Richter-Heitmann T."/>
            <person name="Frank C."/>
            <person name="Harder J."/>
            <person name="Glockner F.O."/>
        </authorList>
    </citation>
    <scope>NUCLEOTIDE SEQUENCE</scope>
    <source>
        <strain evidence="1">6C</strain>
    </source>
</reference>
<reference evidence="1" key="2">
    <citation type="journal article" date="2013" name="Mar. Genomics">
        <title>Expression of sulfatases in Rhodopirellula baltica and the diversity of sulfatases in the genus Rhodopirellula.</title>
        <authorList>
            <person name="Wegner C.E."/>
            <person name="Richter-Heitmann T."/>
            <person name="Klindworth A."/>
            <person name="Klockow C."/>
            <person name="Richter M."/>
            <person name="Achstetter T."/>
            <person name="Glockner F.O."/>
            <person name="Harder J."/>
        </authorList>
    </citation>
    <scope>NUCLEOTIDE SEQUENCE [LARGE SCALE GENOMIC DNA]</scope>
    <source>
        <strain evidence="1">6C</strain>
    </source>
</reference>
<evidence type="ECO:0000313" key="1">
    <source>
        <dbReference type="EMBL" id="EMB17090.1"/>
    </source>
</evidence>
<dbReference type="PATRIC" id="fig|1263867.3.peg.2310"/>
<keyword evidence="2" id="KW-1185">Reference proteome</keyword>
<protein>
    <submittedName>
        <fullName evidence="1">Uncharacterized protein</fullName>
    </submittedName>
</protein>
<organism evidence="1 2">
    <name type="scientific">Rhodopirellula europaea 6C</name>
    <dbReference type="NCBI Taxonomy" id="1263867"/>
    <lineage>
        <taxon>Bacteria</taxon>
        <taxon>Pseudomonadati</taxon>
        <taxon>Planctomycetota</taxon>
        <taxon>Planctomycetia</taxon>
        <taxon>Pirellulales</taxon>
        <taxon>Pirellulaceae</taxon>
        <taxon>Rhodopirellula</taxon>
    </lineage>
</organism>
<dbReference type="Pfam" id="PF22011">
    <property type="entry name" value="DUF6931"/>
    <property type="match status" value="1"/>
</dbReference>
<proteinExistence type="predicted"/>
<evidence type="ECO:0000313" key="2">
    <source>
        <dbReference type="Proteomes" id="UP000011529"/>
    </source>
</evidence>
<dbReference type="EMBL" id="ANMO01000109">
    <property type="protein sequence ID" value="EMB17090.1"/>
    <property type="molecule type" value="Genomic_DNA"/>
</dbReference>
<accession>M2AIX3</accession>